<proteinExistence type="predicted"/>
<keyword evidence="2" id="KW-1185">Reference proteome</keyword>
<dbReference type="AlphaFoldDB" id="A0AAV7NQS0"/>
<name>A0AAV7NQS0_PLEWA</name>
<evidence type="ECO:0000313" key="1">
    <source>
        <dbReference type="EMBL" id="KAJ1117412.1"/>
    </source>
</evidence>
<sequence>MRLGPLLLFKSRCPSSQRLQDWLAGAISVESSYRQIPLTEQLETPITPTVCGLSAAASSALSKRIRAQSTTPPGSESALEAMCRACGYSFQARLHLCMTMHRSTQPWLAPRWKENLPLFKQ</sequence>
<reference evidence="1" key="1">
    <citation type="journal article" date="2022" name="bioRxiv">
        <title>Sequencing and chromosome-scale assembly of the giantPleurodeles waltlgenome.</title>
        <authorList>
            <person name="Brown T."/>
            <person name="Elewa A."/>
            <person name="Iarovenko S."/>
            <person name="Subramanian E."/>
            <person name="Araus A.J."/>
            <person name="Petzold A."/>
            <person name="Susuki M."/>
            <person name="Suzuki K.-i.T."/>
            <person name="Hayashi T."/>
            <person name="Toyoda A."/>
            <person name="Oliveira C."/>
            <person name="Osipova E."/>
            <person name="Leigh N.D."/>
            <person name="Simon A."/>
            <person name="Yun M.H."/>
        </authorList>
    </citation>
    <scope>NUCLEOTIDE SEQUENCE</scope>
    <source>
        <strain evidence="1">20211129_DDA</strain>
        <tissue evidence="1">Liver</tissue>
    </source>
</reference>
<comment type="caution">
    <text evidence="1">The sequence shown here is derived from an EMBL/GenBank/DDBJ whole genome shotgun (WGS) entry which is preliminary data.</text>
</comment>
<protein>
    <submittedName>
        <fullName evidence="1">Uncharacterized protein</fullName>
    </submittedName>
</protein>
<dbReference type="EMBL" id="JANPWB010000012">
    <property type="protein sequence ID" value="KAJ1117412.1"/>
    <property type="molecule type" value="Genomic_DNA"/>
</dbReference>
<dbReference type="Proteomes" id="UP001066276">
    <property type="component" value="Chromosome 8"/>
</dbReference>
<accession>A0AAV7NQS0</accession>
<organism evidence="1 2">
    <name type="scientific">Pleurodeles waltl</name>
    <name type="common">Iberian ribbed newt</name>
    <dbReference type="NCBI Taxonomy" id="8319"/>
    <lineage>
        <taxon>Eukaryota</taxon>
        <taxon>Metazoa</taxon>
        <taxon>Chordata</taxon>
        <taxon>Craniata</taxon>
        <taxon>Vertebrata</taxon>
        <taxon>Euteleostomi</taxon>
        <taxon>Amphibia</taxon>
        <taxon>Batrachia</taxon>
        <taxon>Caudata</taxon>
        <taxon>Salamandroidea</taxon>
        <taxon>Salamandridae</taxon>
        <taxon>Pleurodelinae</taxon>
        <taxon>Pleurodeles</taxon>
    </lineage>
</organism>
<evidence type="ECO:0000313" key="2">
    <source>
        <dbReference type="Proteomes" id="UP001066276"/>
    </source>
</evidence>
<gene>
    <name evidence="1" type="ORF">NDU88_005612</name>
</gene>